<evidence type="ECO:0000313" key="3">
    <source>
        <dbReference type="EMBL" id="MDQ1027078.1"/>
    </source>
</evidence>
<protein>
    <submittedName>
        <fullName evidence="3">CelD/BcsL family acetyltransferase involved in cellulose biosynthesis</fullName>
    </submittedName>
</protein>
<comment type="caution">
    <text evidence="3">The sequence shown here is derived from an EMBL/GenBank/DDBJ whole genome shotgun (WGS) entry which is preliminary data.</text>
</comment>
<sequence length="419" mass="47006">MGEWGAPVRSMSTITIHRPEELSIPLRRAWHRAMDESPDYANPFLAPEFAAGIGRHRGGARVAVLHEREEAVGFLPYERNALGVGRAIGLGLSDAQALVHRPGVTWDTRELLRACGLSVFEFDHLVEEQKPFGAYVTGTFASPAIDLKDGDDAGYAEWLRGAYPGLAKTTLKKERRLARDLGEMRFVFDERDPGALRTLMRWKSAQYRRTGRMDRFARPWIVELVDQLFQVREEHFTGVLSVVYAGDRPVAAHFGPRSRTVFAPWFTAYDPDLHYYSPGLIMHLRMAEAAGRDGVRLMDLGRGDKEWKDWLKTRELRVGEGFAVRPHPVATAHRLWRRPVRGLRNTVLAHPRLREPADRLLKTVGTLRTTGRMGSGTGTGSGTAPRRNADRRGTANPQGTAVQQRNANAQGPAAPRRER</sequence>
<dbReference type="InterPro" id="IPR016181">
    <property type="entry name" value="Acyl_CoA_acyltransferase"/>
</dbReference>
<dbReference type="EMBL" id="JAUSZI010000002">
    <property type="protein sequence ID" value="MDQ1027078.1"/>
    <property type="molecule type" value="Genomic_DNA"/>
</dbReference>
<feature type="region of interest" description="Disordered" evidence="1">
    <location>
        <begin position="365"/>
        <end position="419"/>
    </location>
</feature>
<dbReference type="Gene3D" id="3.40.630.30">
    <property type="match status" value="1"/>
</dbReference>
<dbReference type="SUPFAM" id="SSF55729">
    <property type="entry name" value="Acyl-CoA N-acyltransferases (Nat)"/>
    <property type="match status" value="1"/>
</dbReference>
<feature type="compositionally biased region" description="Polar residues" evidence="1">
    <location>
        <begin position="395"/>
        <end position="409"/>
    </location>
</feature>
<feature type="domain" description="BioF2-like acetyltransferase" evidence="2">
    <location>
        <begin position="168"/>
        <end position="308"/>
    </location>
</feature>
<accession>A0ABU0SU67</accession>
<name>A0ABU0SU67_9ACTN</name>
<dbReference type="Proteomes" id="UP001230328">
    <property type="component" value="Unassembled WGS sequence"/>
</dbReference>
<evidence type="ECO:0000313" key="4">
    <source>
        <dbReference type="Proteomes" id="UP001230328"/>
    </source>
</evidence>
<proteinExistence type="predicted"/>
<reference evidence="3 4" key="1">
    <citation type="submission" date="2023-07" db="EMBL/GenBank/DDBJ databases">
        <title>Comparative genomics of wheat-associated soil bacteria to identify genetic determinants of phenazine resistance.</title>
        <authorList>
            <person name="Mouncey N."/>
        </authorList>
    </citation>
    <scope>NUCLEOTIDE SEQUENCE [LARGE SCALE GENOMIC DNA]</scope>
    <source>
        <strain evidence="3 4">V2I4</strain>
    </source>
</reference>
<evidence type="ECO:0000256" key="1">
    <source>
        <dbReference type="SAM" id="MobiDB-lite"/>
    </source>
</evidence>
<keyword evidence="4" id="KW-1185">Reference proteome</keyword>
<evidence type="ECO:0000259" key="2">
    <source>
        <dbReference type="Pfam" id="PF13480"/>
    </source>
</evidence>
<organism evidence="3 4">
    <name type="scientific">Streptomyces umbrinus</name>
    <dbReference type="NCBI Taxonomy" id="67370"/>
    <lineage>
        <taxon>Bacteria</taxon>
        <taxon>Bacillati</taxon>
        <taxon>Actinomycetota</taxon>
        <taxon>Actinomycetes</taxon>
        <taxon>Kitasatosporales</taxon>
        <taxon>Streptomycetaceae</taxon>
        <taxon>Streptomyces</taxon>
        <taxon>Streptomyces phaeochromogenes group</taxon>
    </lineage>
</organism>
<dbReference type="InterPro" id="IPR038740">
    <property type="entry name" value="BioF2-like_GNAT_dom"/>
</dbReference>
<dbReference type="Pfam" id="PF13480">
    <property type="entry name" value="Acetyltransf_6"/>
    <property type="match status" value="1"/>
</dbReference>
<gene>
    <name evidence="3" type="ORF">QF035_004660</name>
</gene>